<protein>
    <submittedName>
        <fullName evidence="3">Uncharacterized protein</fullName>
    </submittedName>
</protein>
<dbReference type="Proteomes" id="UP000016924">
    <property type="component" value="Unassembled WGS sequence"/>
</dbReference>
<feature type="coiled-coil region" evidence="1">
    <location>
        <begin position="473"/>
        <end position="537"/>
    </location>
</feature>
<dbReference type="AlphaFoldDB" id="R7Z673"/>
<dbReference type="GeneID" id="19906243"/>
<dbReference type="EMBL" id="JH767622">
    <property type="protein sequence ID" value="EON69680.1"/>
    <property type="molecule type" value="Genomic_DNA"/>
</dbReference>
<evidence type="ECO:0000256" key="1">
    <source>
        <dbReference type="SAM" id="Coils"/>
    </source>
</evidence>
<sequence length="539" mass="60955">MASSSAASAEPDPAKVQAITNATMAEFVTNLAGLGITPFELTAENLLVHRHSGASASTSAEEERSESGAPSFHSSELHDTSPVAEEEWQAYVSEDDEDSEEEDADADEDEDTLTEPGEEGGEASDNDADAVHEPLLFPDATQEPFAYEELDTRELSKYAETLRDKGYMAVVEQVWADEEQTGHQTFQAVDGVMFKRAALRVLTSTHTCLLREIIEGNLAKAYRQDPKVREVLQVNRRKLNMRQPYIYQQVLVDGNGDSPSAQQLLKIVAYLRTYITADDPQLSNNIDNAVGNPRVSLTRSQAGYRRYLAKTSNDQLSRRKRRQLRTFCTNLSHWCDNIPLKEMEEPLKKPLTEFGYTNNAMVRFKDHAAHRQSNYLMNATEAVCRIHFPQFAIERHVIFYIWSADQASVAEVLFHDLGGGYIHTGSGFSHFPAGRSVHSVMNTVESDWNEWMNEAAESSPVIANLTEETRRLRENTQRELAPLRAEIAELQSRKAELQAERDRLDEIDRNRAEEEELERMRVYRDELEAVLKLLRARDG</sequence>
<reference evidence="4" key="1">
    <citation type="submission" date="2012-06" db="EMBL/GenBank/DDBJ databases">
        <title>The genome sequence of Coniosporium apollinis CBS 100218.</title>
        <authorList>
            <consortium name="The Broad Institute Genome Sequencing Platform"/>
            <person name="Cuomo C."/>
            <person name="Gorbushina A."/>
            <person name="Noack S."/>
            <person name="Walker B."/>
            <person name="Young S.K."/>
            <person name="Zeng Q."/>
            <person name="Gargeya S."/>
            <person name="Fitzgerald M."/>
            <person name="Haas B."/>
            <person name="Abouelleil A."/>
            <person name="Alvarado L."/>
            <person name="Arachchi H.M."/>
            <person name="Berlin A.M."/>
            <person name="Chapman S.B."/>
            <person name="Goldberg J."/>
            <person name="Griggs A."/>
            <person name="Gujja S."/>
            <person name="Hansen M."/>
            <person name="Howarth C."/>
            <person name="Imamovic A."/>
            <person name="Larimer J."/>
            <person name="McCowan C."/>
            <person name="Montmayeur A."/>
            <person name="Murphy C."/>
            <person name="Neiman D."/>
            <person name="Pearson M."/>
            <person name="Priest M."/>
            <person name="Roberts A."/>
            <person name="Saif S."/>
            <person name="Shea T."/>
            <person name="Sisk P."/>
            <person name="Sykes S."/>
            <person name="Wortman J."/>
            <person name="Nusbaum C."/>
            <person name="Birren B."/>
        </authorList>
    </citation>
    <scope>NUCLEOTIDE SEQUENCE [LARGE SCALE GENOMIC DNA]</scope>
    <source>
        <strain evidence="4">CBS 100218</strain>
    </source>
</reference>
<keyword evidence="4" id="KW-1185">Reference proteome</keyword>
<accession>R7Z673</accession>
<organism evidence="3 4">
    <name type="scientific">Coniosporium apollinis (strain CBS 100218)</name>
    <name type="common">Rock-inhabiting black yeast</name>
    <dbReference type="NCBI Taxonomy" id="1168221"/>
    <lineage>
        <taxon>Eukaryota</taxon>
        <taxon>Fungi</taxon>
        <taxon>Dikarya</taxon>
        <taxon>Ascomycota</taxon>
        <taxon>Pezizomycotina</taxon>
        <taxon>Dothideomycetes</taxon>
        <taxon>Dothideomycetes incertae sedis</taxon>
        <taxon>Coniosporium</taxon>
    </lineage>
</organism>
<name>R7Z673_CONA1</name>
<proteinExistence type="predicted"/>
<gene>
    <name evidence="3" type="ORF">W97_08932</name>
</gene>
<dbReference type="eggNOG" id="ENOG502SR7I">
    <property type="taxonomic scope" value="Eukaryota"/>
</dbReference>
<evidence type="ECO:0000313" key="4">
    <source>
        <dbReference type="Proteomes" id="UP000016924"/>
    </source>
</evidence>
<evidence type="ECO:0000313" key="3">
    <source>
        <dbReference type="EMBL" id="EON69680.1"/>
    </source>
</evidence>
<dbReference type="RefSeq" id="XP_007784997.1">
    <property type="nucleotide sequence ID" value="XM_007786807.1"/>
</dbReference>
<feature type="compositionally biased region" description="Acidic residues" evidence="2">
    <location>
        <begin position="84"/>
        <end position="127"/>
    </location>
</feature>
<dbReference type="OMA" id="TEAVCRI"/>
<dbReference type="OrthoDB" id="3440338at2759"/>
<dbReference type="HOGENOM" id="CLU_505264_0_0_1"/>
<feature type="region of interest" description="Disordered" evidence="2">
    <location>
        <begin position="52"/>
        <end position="127"/>
    </location>
</feature>
<evidence type="ECO:0000256" key="2">
    <source>
        <dbReference type="SAM" id="MobiDB-lite"/>
    </source>
</evidence>
<keyword evidence="1" id="KW-0175">Coiled coil</keyword>